<gene>
    <name evidence="1" type="ORF">L6452_09660</name>
</gene>
<accession>A0ACB9DKM0</accession>
<dbReference type="Proteomes" id="UP001055879">
    <property type="component" value="Linkage Group LG03"/>
</dbReference>
<proteinExistence type="predicted"/>
<dbReference type="EMBL" id="CM042049">
    <property type="protein sequence ID" value="KAI3747209.1"/>
    <property type="molecule type" value="Genomic_DNA"/>
</dbReference>
<reference evidence="2" key="1">
    <citation type="journal article" date="2022" name="Mol. Ecol. Resour.">
        <title>The genomes of chicory, endive, great burdock and yacon provide insights into Asteraceae palaeo-polyploidization history and plant inulin production.</title>
        <authorList>
            <person name="Fan W."/>
            <person name="Wang S."/>
            <person name="Wang H."/>
            <person name="Wang A."/>
            <person name="Jiang F."/>
            <person name="Liu H."/>
            <person name="Zhao H."/>
            <person name="Xu D."/>
            <person name="Zhang Y."/>
        </authorList>
    </citation>
    <scope>NUCLEOTIDE SEQUENCE [LARGE SCALE GENOMIC DNA]</scope>
    <source>
        <strain evidence="2">cv. Niubang</strain>
    </source>
</reference>
<protein>
    <submittedName>
        <fullName evidence="1">Uncharacterized protein</fullName>
    </submittedName>
</protein>
<name>A0ACB9DKM0_ARCLA</name>
<keyword evidence="2" id="KW-1185">Reference proteome</keyword>
<sequence length="73" mass="8343">MAVANIETMLSCSSFCLSKTTGPGLVPINQPFHHQKTCYNHLQMHNICIHKQSHLPFHSIFFFFPPSIPNFNN</sequence>
<organism evidence="1 2">
    <name type="scientific">Arctium lappa</name>
    <name type="common">Greater burdock</name>
    <name type="synonym">Lappa major</name>
    <dbReference type="NCBI Taxonomy" id="4217"/>
    <lineage>
        <taxon>Eukaryota</taxon>
        <taxon>Viridiplantae</taxon>
        <taxon>Streptophyta</taxon>
        <taxon>Embryophyta</taxon>
        <taxon>Tracheophyta</taxon>
        <taxon>Spermatophyta</taxon>
        <taxon>Magnoliopsida</taxon>
        <taxon>eudicotyledons</taxon>
        <taxon>Gunneridae</taxon>
        <taxon>Pentapetalae</taxon>
        <taxon>asterids</taxon>
        <taxon>campanulids</taxon>
        <taxon>Asterales</taxon>
        <taxon>Asteraceae</taxon>
        <taxon>Carduoideae</taxon>
        <taxon>Cardueae</taxon>
        <taxon>Arctiinae</taxon>
        <taxon>Arctium</taxon>
    </lineage>
</organism>
<evidence type="ECO:0000313" key="1">
    <source>
        <dbReference type="EMBL" id="KAI3747209.1"/>
    </source>
</evidence>
<evidence type="ECO:0000313" key="2">
    <source>
        <dbReference type="Proteomes" id="UP001055879"/>
    </source>
</evidence>
<comment type="caution">
    <text evidence="1">The sequence shown here is derived from an EMBL/GenBank/DDBJ whole genome shotgun (WGS) entry which is preliminary data.</text>
</comment>
<reference evidence="1 2" key="2">
    <citation type="journal article" date="2022" name="Mol. Ecol. Resour.">
        <title>The genomes of chicory, endive, great burdock and yacon provide insights into Asteraceae paleo-polyploidization history and plant inulin production.</title>
        <authorList>
            <person name="Fan W."/>
            <person name="Wang S."/>
            <person name="Wang H."/>
            <person name="Wang A."/>
            <person name="Jiang F."/>
            <person name="Liu H."/>
            <person name="Zhao H."/>
            <person name="Xu D."/>
            <person name="Zhang Y."/>
        </authorList>
    </citation>
    <scope>NUCLEOTIDE SEQUENCE [LARGE SCALE GENOMIC DNA]</scope>
    <source>
        <strain evidence="2">cv. Niubang</strain>
    </source>
</reference>